<protein>
    <recommendedName>
        <fullName evidence="1">AAA+ ATPase At3g28540-like C-terminal domain-containing protein</fullName>
    </recommendedName>
</protein>
<feature type="domain" description="AAA+ ATPase At3g28540-like C-terminal" evidence="1">
    <location>
        <begin position="140"/>
        <end position="196"/>
    </location>
</feature>
<dbReference type="EMBL" id="KK914317">
    <property type="protein sequence ID" value="KDP41768.1"/>
    <property type="molecule type" value="Genomic_DNA"/>
</dbReference>
<dbReference type="InterPro" id="IPR050747">
    <property type="entry name" value="Mitochondrial_chaperone_BCS1"/>
</dbReference>
<evidence type="ECO:0000313" key="3">
    <source>
        <dbReference type="Proteomes" id="UP000027138"/>
    </source>
</evidence>
<dbReference type="AlphaFoldDB" id="A0A067L3J4"/>
<dbReference type="OrthoDB" id="10641435at2759"/>
<organism evidence="2 3">
    <name type="scientific">Jatropha curcas</name>
    <name type="common">Barbados nut</name>
    <dbReference type="NCBI Taxonomy" id="180498"/>
    <lineage>
        <taxon>Eukaryota</taxon>
        <taxon>Viridiplantae</taxon>
        <taxon>Streptophyta</taxon>
        <taxon>Embryophyta</taxon>
        <taxon>Tracheophyta</taxon>
        <taxon>Spermatophyta</taxon>
        <taxon>Magnoliopsida</taxon>
        <taxon>eudicotyledons</taxon>
        <taxon>Gunneridae</taxon>
        <taxon>Pentapetalae</taxon>
        <taxon>rosids</taxon>
        <taxon>fabids</taxon>
        <taxon>Malpighiales</taxon>
        <taxon>Euphorbiaceae</taxon>
        <taxon>Crotonoideae</taxon>
        <taxon>Jatropheae</taxon>
        <taxon>Jatropha</taxon>
    </lineage>
</organism>
<dbReference type="PANTHER" id="PTHR23070">
    <property type="entry name" value="BCS1 AAA-TYPE ATPASE"/>
    <property type="match status" value="1"/>
</dbReference>
<keyword evidence="3" id="KW-1185">Reference proteome</keyword>
<gene>
    <name evidence="2" type="ORF">JCGZ_26786</name>
</gene>
<evidence type="ECO:0000259" key="1">
    <source>
        <dbReference type="Pfam" id="PF25568"/>
    </source>
</evidence>
<evidence type="ECO:0000313" key="2">
    <source>
        <dbReference type="EMBL" id="KDP41768.1"/>
    </source>
</evidence>
<dbReference type="Pfam" id="PF25568">
    <property type="entry name" value="AAA_lid_At3g28540"/>
    <property type="match status" value="1"/>
</dbReference>
<dbReference type="STRING" id="180498.A0A067L3J4"/>
<dbReference type="InterPro" id="IPR058017">
    <property type="entry name" value="At3g28540-like_C"/>
</dbReference>
<name>A0A067L3J4_JATCU</name>
<accession>A0A067L3J4</accession>
<proteinExistence type="predicted"/>
<dbReference type="Proteomes" id="UP000027138">
    <property type="component" value="Unassembled WGS sequence"/>
</dbReference>
<sequence>MPEKESKVSVSLEENQEIIDILNGVSLKWKYNVKKKNVNITSDKMNQSSSRENKFFELTFNKKHRDMVLDSYINHIMEKSKEISRNNEKKKKKVKLFTLNQERLLTLGLGRAGNIWRSINLDHPSTFDTLAMETDLKKMIMEDPLFIEIEELIEETEVTPAEVGEQLKKSEEPEIALRGLIDFLEKKKRENYERKKKESEKSTTNNLAVLKALNNKEQQELNAPKAKTLSLSLMGVAS</sequence>
<reference evidence="2 3" key="1">
    <citation type="journal article" date="2014" name="PLoS ONE">
        <title>Global Analysis of Gene Expression Profiles in Physic Nut (Jatropha curcas L.) Seedlings Exposed to Salt Stress.</title>
        <authorList>
            <person name="Zhang L."/>
            <person name="Zhang C."/>
            <person name="Wu P."/>
            <person name="Chen Y."/>
            <person name="Li M."/>
            <person name="Jiang H."/>
            <person name="Wu G."/>
        </authorList>
    </citation>
    <scope>NUCLEOTIDE SEQUENCE [LARGE SCALE GENOMIC DNA]</scope>
    <source>
        <strain evidence="3">cv. GZQX0401</strain>
        <tissue evidence="2">Young leaves</tissue>
    </source>
</reference>
<dbReference type="Gene3D" id="6.10.280.40">
    <property type="match status" value="1"/>
</dbReference>